<organism evidence="1 2">
    <name type="scientific">Phycomyces blakesleeanus (strain ATCC 8743b / DSM 1359 / FGSC 10004 / NBRC 33097 / NRRL 1555)</name>
    <dbReference type="NCBI Taxonomy" id="763407"/>
    <lineage>
        <taxon>Eukaryota</taxon>
        <taxon>Fungi</taxon>
        <taxon>Fungi incertae sedis</taxon>
        <taxon>Mucoromycota</taxon>
        <taxon>Mucoromycotina</taxon>
        <taxon>Mucoromycetes</taxon>
        <taxon>Mucorales</taxon>
        <taxon>Phycomycetaceae</taxon>
        <taxon>Phycomyces</taxon>
    </lineage>
</organism>
<dbReference type="EMBL" id="KV440971">
    <property type="protein sequence ID" value="OAD80529.1"/>
    <property type="molecule type" value="Genomic_DNA"/>
</dbReference>
<dbReference type="InParanoid" id="A0A167QZW0"/>
<gene>
    <name evidence="1" type="ORF">PHYBLDRAFT_61583</name>
</gene>
<dbReference type="RefSeq" id="XP_018298569.1">
    <property type="nucleotide sequence ID" value="XM_018440827.1"/>
</dbReference>
<dbReference type="OrthoDB" id="2276481at2759"/>
<proteinExistence type="predicted"/>
<evidence type="ECO:0000313" key="2">
    <source>
        <dbReference type="Proteomes" id="UP000077315"/>
    </source>
</evidence>
<evidence type="ECO:0000313" key="1">
    <source>
        <dbReference type="EMBL" id="OAD80529.1"/>
    </source>
</evidence>
<keyword evidence="2" id="KW-1185">Reference proteome</keyword>
<dbReference type="VEuPathDB" id="FungiDB:PHYBLDRAFT_61583"/>
<reference evidence="2" key="1">
    <citation type="submission" date="2015-06" db="EMBL/GenBank/DDBJ databases">
        <title>Expansion of signal transduction pathways in fungi by whole-genome duplication.</title>
        <authorList>
            <consortium name="DOE Joint Genome Institute"/>
            <person name="Corrochano L.M."/>
            <person name="Kuo A."/>
            <person name="Marcet-Houben M."/>
            <person name="Polaino S."/>
            <person name="Salamov A."/>
            <person name="Villalobos J.M."/>
            <person name="Alvarez M.I."/>
            <person name="Avalos J."/>
            <person name="Benito E.P."/>
            <person name="Benoit I."/>
            <person name="Burger G."/>
            <person name="Camino L.P."/>
            <person name="Canovas D."/>
            <person name="Cerda-Olmedo E."/>
            <person name="Cheng J.-F."/>
            <person name="Dominguez A."/>
            <person name="Elias M."/>
            <person name="Eslava A.P."/>
            <person name="Glaser F."/>
            <person name="Grimwood J."/>
            <person name="Gutierrez G."/>
            <person name="Heitman J."/>
            <person name="Henrissat B."/>
            <person name="Iturriaga E.A."/>
            <person name="Lang B.F."/>
            <person name="Lavin J.L."/>
            <person name="Lee S."/>
            <person name="Li W."/>
            <person name="Lindquist E."/>
            <person name="Lopez-Garcia S."/>
            <person name="Luque E.M."/>
            <person name="Marcos A.T."/>
            <person name="Martin J."/>
            <person name="McCluskey K."/>
            <person name="Medina H.R."/>
            <person name="Miralles-Duran A."/>
            <person name="Miyazaki A."/>
            <person name="Munoz-Torres E."/>
            <person name="Oguiza J.A."/>
            <person name="Ohm R."/>
            <person name="Olmedo M."/>
            <person name="Orejas M."/>
            <person name="Ortiz-Castellanos L."/>
            <person name="Pisabarro A.G."/>
            <person name="Rodriguez-Romero J."/>
            <person name="Ruiz-Herrera J."/>
            <person name="Ruiz-Vazquez R."/>
            <person name="Sanz C."/>
            <person name="Schackwitz W."/>
            <person name="Schmutz J."/>
            <person name="Shahriari M."/>
            <person name="Shelest E."/>
            <person name="Silva-Franco F."/>
            <person name="Soanes D."/>
            <person name="Syed K."/>
            <person name="Tagua V.G."/>
            <person name="Talbot N.J."/>
            <person name="Thon M."/>
            <person name="De vries R.P."/>
            <person name="Wiebenga A."/>
            <person name="Yadav J.S."/>
            <person name="Braun E.L."/>
            <person name="Baker S."/>
            <person name="Garre V."/>
            <person name="Horwitz B."/>
            <person name="Torres-Martinez S."/>
            <person name="Idnurm A."/>
            <person name="Herrera-Estrella A."/>
            <person name="Gabaldon T."/>
            <person name="Grigoriev I.V."/>
        </authorList>
    </citation>
    <scope>NUCLEOTIDE SEQUENCE [LARGE SCALE GENOMIC DNA]</scope>
    <source>
        <strain evidence="2">NRRL 1555(-)</strain>
    </source>
</reference>
<dbReference type="Proteomes" id="UP000077315">
    <property type="component" value="Unassembled WGS sequence"/>
</dbReference>
<protein>
    <submittedName>
        <fullName evidence="1">Uncharacterized protein</fullName>
    </submittedName>
</protein>
<accession>A0A167QZW0</accession>
<dbReference type="AlphaFoldDB" id="A0A167QZW0"/>
<sequence length="244" mass="28096">MNEATPFRILTFKASGKATGCNPDLLRPLQVLVAKVHTIVTHTFALMRYIFLTKLSRDPFFDLDKYITQDIFADVSLLLFDHSTGFYITEITSNISSEFCWPSVLMVKNWSVSHNHSREPTNGIVFRCLLHLPNQNCFEDMASLQFEHNLWNRDLTAVLNFWHILNLIKRDIKTSQRRSSGGSSFETKSNKNSKKIKTFHPSYRLGFTQDTVSKLLDFNNCIVFNSCTGLKKLRKRCFALTAKT</sequence>
<name>A0A167QZW0_PHYB8</name>
<dbReference type="GeneID" id="29001733"/>